<name>A0A2G8KVE6_STIJA</name>
<accession>A0A2G8KVE6</accession>
<evidence type="ECO:0000313" key="2">
    <source>
        <dbReference type="EMBL" id="PIK51977.1"/>
    </source>
</evidence>
<comment type="caution">
    <text evidence="2">The sequence shown here is derived from an EMBL/GenBank/DDBJ whole genome shotgun (WGS) entry which is preliminary data.</text>
</comment>
<gene>
    <name evidence="2" type="ORF">BSL78_11125</name>
</gene>
<organism evidence="2 3">
    <name type="scientific">Stichopus japonicus</name>
    <name type="common">Sea cucumber</name>
    <dbReference type="NCBI Taxonomy" id="307972"/>
    <lineage>
        <taxon>Eukaryota</taxon>
        <taxon>Metazoa</taxon>
        <taxon>Echinodermata</taxon>
        <taxon>Eleutherozoa</taxon>
        <taxon>Echinozoa</taxon>
        <taxon>Holothuroidea</taxon>
        <taxon>Aspidochirotacea</taxon>
        <taxon>Aspidochirotida</taxon>
        <taxon>Stichopodidae</taxon>
        <taxon>Apostichopus</taxon>
    </lineage>
</organism>
<keyword evidence="3" id="KW-1185">Reference proteome</keyword>
<feature type="compositionally biased region" description="Low complexity" evidence="1">
    <location>
        <begin position="404"/>
        <end position="413"/>
    </location>
</feature>
<dbReference type="PANTHER" id="PTHR47773:SF1">
    <property type="entry name" value="C2H2-TYPE DOMAIN-CONTAINING PROTEIN"/>
    <property type="match status" value="1"/>
</dbReference>
<sequence length="785" mass="88613">MSVMTDSEGEGLLDMATGLMQRYRLANEMPPPKLLYVDRGCCLCTGNYSKLKEMFHEWSDLFIRLDIWHFLRRFSLGCTSQSHALSTQPLCLNCLPAFFEWDAADLAQLRLAKEAELGASGVWSLEKQNVALHITKKELQLHCRRRTRGTEDTTRLIKEVIDVFSSERGKDTMGIPLLHPDSIQMIWDEQQRHVQCIQDPEDPSIQLYTQTGSLVKGGQRLPVYRCARGSTSLESFHLHINRFIPGTTANAMHFQAYLLEGIVRWNEDRAFSALQSSGARTHCYNSELRHEVNRVNKIVYGTTFDQIYQDPARYTGEKIGIEYLYSQTGKNWKSARLDPDEPEDLTDVLDDEGFEEQPGEDDPTIYSPFNSQQQEPPGTSHEHTSSSLKDSVEETRSPSVPGQSSAQPDASSASHHHLTLLDTASPTTQVAIGPSGLFGWKQIQDIGEVLFRLHDVPVLTESAVDTIIHLWKRLPGALQNSRVLYPSRYRDDAHHTGRFMKKKPATSHRQTVIQGTVSLRRAMVGGNSGPATSVDASPLVEAICLKLESICHSSKKIKGKNTISRWRLILDKYHHIRNLVTLHDRLMATTNLQLYELNQTTLLTWWNSRQKKLEKRVLTQTLPPPATMEASTSLPPPRTLLPKPSTAPHSEPHEFPSRPNVPRPSHITSPPTSCPVALVADAPQFKLQIIQSSSVPPSIPRTTLYYQKKRALEDEQTGTSKRRTYNRKSSFNRCKNCQLPKTKEFGHSRHIGTNGLDSYCPAVEGKEFGSKESWMEARKKINPSK</sequence>
<feature type="compositionally biased region" description="Polar residues" evidence="1">
    <location>
        <begin position="367"/>
        <end position="377"/>
    </location>
</feature>
<dbReference type="OrthoDB" id="10058592at2759"/>
<dbReference type="EMBL" id="MRZV01000348">
    <property type="protein sequence ID" value="PIK51977.1"/>
    <property type="molecule type" value="Genomic_DNA"/>
</dbReference>
<evidence type="ECO:0000313" key="3">
    <source>
        <dbReference type="Proteomes" id="UP000230750"/>
    </source>
</evidence>
<dbReference type="STRING" id="307972.A0A2G8KVE6"/>
<evidence type="ECO:0000256" key="1">
    <source>
        <dbReference type="SAM" id="MobiDB-lite"/>
    </source>
</evidence>
<dbReference type="Proteomes" id="UP000230750">
    <property type="component" value="Unassembled WGS sequence"/>
</dbReference>
<reference evidence="2 3" key="1">
    <citation type="journal article" date="2017" name="PLoS Biol.">
        <title>The sea cucumber genome provides insights into morphological evolution and visceral regeneration.</title>
        <authorList>
            <person name="Zhang X."/>
            <person name="Sun L."/>
            <person name="Yuan J."/>
            <person name="Sun Y."/>
            <person name="Gao Y."/>
            <person name="Zhang L."/>
            <person name="Li S."/>
            <person name="Dai H."/>
            <person name="Hamel J.F."/>
            <person name="Liu C."/>
            <person name="Yu Y."/>
            <person name="Liu S."/>
            <person name="Lin W."/>
            <person name="Guo K."/>
            <person name="Jin S."/>
            <person name="Xu P."/>
            <person name="Storey K.B."/>
            <person name="Huan P."/>
            <person name="Zhang T."/>
            <person name="Zhou Y."/>
            <person name="Zhang J."/>
            <person name="Lin C."/>
            <person name="Li X."/>
            <person name="Xing L."/>
            <person name="Huo D."/>
            <person name="Sun M."/>
            <person name="Wang L."/>
            <person name="Mercier A."/>
            <person name="Li F."/>
            <person name="Yang H."/>
            <person name="Xiang J."/>
        </authorList>
    </citation>
    <scope>NUCLEOTIDE SEQUENCE [LARGE SCALE GENOMIC DNA]</scope>
    <source>
        <strain evidence="2">Shaxun</strain>
        <tissue evidence="2">Muscle</tissue>
    </source>
</reference>
<protein>
    <submittedName>
        <fullName evidence="2">Uncharacterized protein</fullName>
    </submittedName>
</protein>
<feature type="region of interest" description="Disordered" evidence="1">
    <location>
        <begin position="620"/>
        <end position="674"/>
    </location>
</feature>
<feature type="region of interest" description="Disordered" evidence="1">
    <location>
        <begin position="352"/>
        <end position="415"/>
    </location>
</feature>
<dbReference type="PANTHER" id="PTHR47773">
    <property type="entry name" value="SI:DKEY-9I5.2-RELATED"/>
    <property type="match status" value="1"/>
</dbReference>
<feature type="compositionally biased region" description="Acidic residues" evidence="1">
    <location>
        <begin position="352"/>
        <end position="363"/>
    </location>
</feature>
<feature type="compositionally biased region" description="Basic and acidic residues" evidence="1">
    <location>
        <begin position="380"/>
        <end position="396"/>
    </location>
</feature>
<proteinExistence type="predicted"/>
<dbReference type="AlphaFoldDB" id="A0A2G8KVE6"/>